<evidence type="ECO:0000256" key="1">
    <source>
        <dbReference type="SAM" id="MobiDB-lite"/>
    </source>
</evidence>
<dbReference type="InterPro" id="IPR041320">
    <property type="entry name" value="CxC1"/>
</dbReference>
<keyword evidence="4" id="KW-1185">Reference proteome</keyword>
<dbReference type="Pfam" id="PF18758">
    <property type="entry name" value="KDZ"/>
    <property type="match status" value="1"/>
</dbReference>
<dbReference type="VEuPathDB" id="FungiDB:PSTT_11605"/>
<comment type="caution">
    <text evidence="3">The sequence shown here is derived from an EMBL/GenBank/DDBJ whole genome shotgun (WGS) entry which is preliminary data.</text>
</comment>
<evidence type="ECO:0000313" key="3">
    <source>
        <dbReference type="EMBL" id="POW02735.1"/>
    </source>
</evidence>
<feature type="compositionally biased region" description="Acidic residues" evidence="1">
    <location>
        <begin position="816"/>
        <end position="846"/>
    </location>
</feature>
<evidence type="ECO:0000313" key="4">
    <source>
        <dbReference type="Proteomes" id="UP000239156"/>
    </source>
</evidence>
<organism evidence="3 4">
    <name type="scientific">Puccinia striiformis</name>
    <dbReference type="NCBI Taxonomy" id="27350"/>
    <lineage>
        <taxon>Eukaryota</taxon>
        <taxon>Fungi</taxon>
        <taxon>Dikarya</taxon>
        <taxon>Basidiomycota</taxon>
        <taxon>Pucciniomycotina</taxon>
        <taxon>Pucciniomycetes</taxon>
        <taxon>Pucciniales</taxon>
        <taxon>Pucciniaceae</taxon>
        <taxon>Puccinia</taxon>
    </lineage>
</organism>
<dbReference type="VEuPathDB" id="FungiDB:PSHT_14155"/>
<protein>
    <recommendedName>
        <fullName evidence="2">CxC1-like cysteine cluster associated with KDZ transposases domain-containing protein</fullName>
    </recommendedName>
</protein>
<sequence length="854" mass="98213">MYYFGLRLYFITVISARNHANLSAINSLSFSPLLPPPRFCKFDLFFHLTERTGDRTPGSVRKMVSPSMGNPFKSNTWNDKRRKSRHTDCYAEERQTLDALKQGNYSAPIIVVDQEQARSDNDHSDGLGYEAHEELDSGYQSTVDPNDVLSAWGSIPIISAAREQDHNIDPQILANNQEKAMSNLFTSYLWLREKTNNWTSKSSFHEFCPRFCQCDETARRTVAWIDLVDLTGQERVKFKYCDCMPRCVQVLANGFLPSSPLETSAAFSMRLLACHNYVWHHSNVRLKPFLETQRVFGEEQSQFLWNRNMTGPCDPSQCLTKTVWLNRDLMGMSLDLVQATPRLTNTQKLAYGTCPACFRPISGTGLYQLSSVLHWLILLLDGNFQQPHYKRAGRQSAPLATPDIFVQPSELDAVKEYIAQQERVHKITKKADKCADSRKAGNDRKIWPESRARVKFGTSVFHAYVHEWPCQVKYNPRYQQGWGLSDRELLERLWSSLSPLVSPLRYATRNNRLAALSHRCKYRNQQSNIKLAAWLRKNLTKRLAQWEDQVRVALEKTDTDNQQKKMTEFLDNEEVLESYRVRMACNVSQGEQDVSVRAEKEPVITTDSGNRLGTRLKEKIMGAINCRKNPVEKAIKLFNERRQNYLQKVDPSRLLLPENQDLTLADFKAMDLTDPLWNNNHFYHAWAPWALDPNVRNGIKSVLFLDWVEEEVELLTQELEQSITWACEYHCLLRSTIAKIDLDAQESIDPNNKPALRRTSAAVTWATNVEILWGKTRSQHTKNTHCWFNEIGPIKQHVSRANVASINDTLEQLMFEEEGGDQEEDEGDDNDKDKEENEVEEVDDCVDGPGGLIE</sequence>
<dbReference type="Pfam" id="PF18802">
    <property type="entry name" value="CxC1"/>
    <property type="match status" value="1"/>
</dbReference>
<dbReference type="InterPro" id="IPR040521">
    <property type="entry name" value="KDZ"/>
</dbReference>
<proteinExistence type="predicted"/>
<accession>A0A2S4UZW1</accession>
<dbReference type="EMBL" id="PKSL01000137">
    <property type="protein sequence ID" value="POW02735.1"/>
    <property type="molecule type" value="Genomic_DNA"/>
</dbReference>
<feature type="region of interest" description="Disordered" evidence="1">
    <location>
        <begin position="56"/>
        <end position="87"/>
    </location>
</feature>
<reference evidence="3" key="1">
    <citation type="submission" date="2017-12" db="EMBL/GenBank/DDBJ databases">
        <title>Gene loss provides genomic basis for host adaptation in cereal stripe rust fungi.</title>
        <authorList>
            <person name="Xia C."/>
        </authorList>
    </citation>
    <scope>NUCLEOTIDE SEQUENCE [LARGE SCALE GENOMIC DNA]</scope>
    <source>
        <strain evidence="3">93-210</strain>
    </source>
</reference>
<dbReference type="VEuPathDB" id="FungiDB:PSHT_14156"/>
<feature type="domain" description="CxC1-like cysteine cluster associated with KDZ transposases" evidence="2">
    <location>
        <begin position="197"/>
        <end position="302"/>
    </location>
</feature>
<dbReference type="PANTHER" id="PTHR33096">
    <property type="entry name" value="CXC2 DOMAIN-CONTAINING PROTEIN"/>
    <property type="match status" value="1"/>
</dbReference>
<name>A0A2S4UZW1_9BASI</name>
<evidence type="ECO:0000259" key="2">
    <source>
        <dbReference type="Pfam" id="PF18802"/>
    </source>
</evidence>
<dbReference type="AlphaFoldDB" id="A0A2S4UZW1"/>
<dbReference type="PANTHER" id="PTHR33096:SF1">
    <property type="entry name" value="CXC1-LIKE CYSTEINE CLUSTER ASSOCIATED WITH KDZ TRANSPOSASES DOMAIN-CONTAINING PROTEIN"/>
    <property type="match status" value="1"/>
</dbReference>
<gene>
    <name evidence="3" type="ORF">PSTT_11605</name>
</gene>
<dbReference type="Proteomes" id="UP000239156">
    <property type="component" value="Unassembled WGS sequence"/>
</dbReference>
<feature type="region of interest" description="Disordered" evidence="1">
    <location>
        <begin position="816"/>
        <end position="854"/>
    </location>
</feature>